<gene>
    <name evidence="1" type="ORF">G3I21_09325</name>
</gene>
<comment type="caution">
    <text evidence="1">The sequence shown here is derived from an EMBL/GenBank/DDBJ whole genome shotgun (WGS) entry which is preliminary data.</text>
</comment>
<name>A0A7K3QPU1_9ACTN</name>
<dbReference type="RefSeq" id="WP_164187767.1">
    <property type="nucleotide sequence ID" value="NZ_JAAGMR010000117.1"/>
</dbReference>
<dbReference type="AlphaFoldDB" id="A0A7K3QPU1"/>
<evidence type="ECO:0000313" key="2">
    <source>
        <dbReference type="Proteomes" id="UP000470520"/>
    </source>
</evidence>
<reference evidence="1 2" key="1">
    <citation type="submission" date="2020-01" db="EMBL/GenBank/DDBJ databases">
        <title>Insect and environment-associated Actinomycetes.</title>
        <authorList>
            <person name="Currrie C."/>
            <person name="Chevrette M."/>
            <person name="Carlson C."/>
            <person name="Stubbendieck R."/>
            <person name="Wendt-Pienkowski E."/>
        </authorList>
    </citation>
    <scope>NUCLEOTIDE SEQUENCE [LARGE SCALE GENOMIC DNA]</scope>
    <source>
        <strain evidence="1 2">SID7754</strain>
    </source>
</reference>
<accession>A0A7K3QPU1</accession>
<dbReference type="Proteomes" id="UP000470520">
    <property type="component" value="Unassembled WGS sequence"/>
</dbReference>
<organism evidence="1 2">
    <name type="scientific">Streptomyces bauhiniae</name>
    <dbReference type="NCBI Taxonomy" id="2340725"/>
    <lineage>
        <taxon>Bacteria</taxon>
        <taxon>Bacillati</taxon>
        <taxon>Actinomycetota</taxon>
        <taxon>Actinomycetes</taxon>
        <taxon>Kitasatosporales</taxon>
        <taxon>Streptomycetaceae</taxon>
        <taxon>Streptomyces</taxon>
    </lineage>
</organism>
<dbReference type="EMBL" id="JAAGMR010000117">
    <property type="protein sequence ID" value="NEB91918.1"/>
    <property type="molecule type" value="Genomic_DNA"/>
</dbReference>
<sequence length="57" mass="5983">MQDLATLLTSDENLAPAWLSGKLVTPLAVGERLGAILADRVTAGCRSTGATRLRYAP</sequence>
<protein>
    <submittedName>
        <fullName evidence="1">Uncharacterized protein</fullName>
    </submittedName>
</protein>
<evidence type="ECO:0000313" key="1">
    <source>
        <dbReference type="EMBL" id="NEB91918.1"/>
    </source>
</evidence>
<proteinExistence type="predicted"/>